<dbReference type="SUPFAM" id="SSF53850">
    <property type="entry name" value="Periplasmic binding protein-like II"/>
    <property type="match status" value="1"/>
</dbReference>
<feature type="chain" id="PRO_5017973080" evidence="2">
    <location>
        <begin position="35"/>
        <end position="291"/>
    </location>
</feature>
<feature type="signal peptide" evidence="2">
    <location>
        <begin position="1"/>
        <end position="34"/>
    </location>
</feature>
<evidence type="ECO:0000313" key="5">
    <source>
        <dbReference type="Proteomes" id="UP000278222"/>
    </source>
</evidence>
<protein>
    <submittedName>
        <fullName evidence="4">Polar amino acid transport system substrate-binding protein</fullName>
    </submittedName>
</protein>
<dbReference type="InterPro" id="IPR001638">
    <property type="entry name" value="Solute-binding_3/MltF_N"/>
</dbReference>
<organism evidence="4 5">
    <name type="scientific">Stella humosa</name>
    <dbReference type="NCBI Taxonomy" id="94"/>
    <lineage>
        <taxon>Bacteria</taxon>
        <taxon>Pseudomonadati</taxon>
        <taxon>Pseudomonadota</taxon>
        <taxon>Alphaproteobacteria</taxon>
        <taxon>Rhodospirillales</taxon>
        <taxon>Stellaceae</taxon>
        <taxon>Stella</taxon>
    </lineage>
</organism>
<gene>
    <name evidence="4" type="ORF">EDC65_0459</name>
</gene>
<comment type="caution">
    <text evidence="4">The sequence shown here is derived from an EMBL/GenBank/DDBJ whole genome shotgun (WGS) entry which is preliminary data.</text>
</comment>
<dbReference type="PANTHER" id="PTHR35936:SF17">
    <property type="entry name" value="ARGININE-BINDING EXTRACELLULAR PROTEIN ARTP"/>
    <property type="match status" value="1"/>
</dbReference>
<keyword evidence="1 2" id="KW-0732">Signal</keyword>
<dbReference type="Gene3D" id="3.40.190.10">
    <property type="entry name" value="Periplasmic binding protein-like II"/>
    <property type="match status" value="2"/>
</dbReference>
<evidence type="ECO:0000256" key="2">
    <source>
        <dbReference type="SAM" id="SignalP"/>
    </source>
</evidence>
<evidence type="ECO:0000256" key="1">
    <source>
        <dbReference type="ARBA" id="ARBA00022729"/>
    </source>
</evidence>
<dbReference type="PROSITE" id="PS51318">
    <property type="entry name" value="TAT"/>
    <property type="match status" value="1"/>
</dbReference>
<accession>A0A3N1MC15</accession>
<dbReference type="OrthoDB" id="9807134at2"/>
<dbReference type="PANTHER" id="PTHR35936">
    <property type="entry name" value="MEMBRANE-BOUND LYTIC MUREIN TRANSGLYCOSYLASE F"/>
    <property type="match status" value="1"/>
</dbReference>
<reference evidence="4 5" key="1">
    <citation type="submission" date="2018-11" db="EMBL/GenBank/DDBJ databases">
        <title>Genomic Encyclopedia of Type Strains, Phase IV (KMG-IV): sequencing the most valuable type-strain genomes for metagenomic binning, comparative biology and taxonomic classification.</title>
        <authorList>
            <person name="Goeker M."/>
        </authorList>
    </citation>
    <scope>NUCLEOTIDE SEQUENCE [LARGE SCALE GENOMIC DNA]</scope>
    <source>
        <strain evidence="4 5">DSM 5900</strain>
    </source>
</reference>
<evidence type="ECO:0000313" key="4">
    <source>
        <dbReference type="EMBL" id="ROQ01281.1"/>
    </source>
</evidence>
<dbReference type="EMBL" id="RJKX01000011">
    <property type="protein sequence ID" value="ROQ01281.1"/>
    <property type="molecule type" value="Genomic_DNA"/>
</dbReference>
<dbReference type="AlphaFoldDB" id="A0A3N1MC15"/>
<dbReference type="Proteomes" id="UP000278222">
    <property type="component" value="Unassembled WGS sequence"/>
</dbReference>
<name>A0A3N1MC15_9PROT</name>
<dbReference type="InterPro" id="IPR006311">
    <property type="entry name" value="TAT_signal"/>
</dbReference>
<sequence>MTGSTIDRRGILRGSALGAGAVAASGLLAAPAMAQTAPAASTWQQIKDRGELRIGAAPSEPWFAKDQRSGEWSGIGWAMGVAIAKELNVKPVAVETSWGNAVAGLQANQFDVMFVMDATPQRALAVDFPAQPFFYYAQGVLVRDGLAVKRWEELDKPEIKVGVTLGTSPDRDVTMRLTKATIERFPSNDETTAAFQAGRVDAMSFFHPALVMQQRRVRKGTVLLPEPFRYSTTSAGVRREADKTWRDWLGLTLDYYYVTGQTQKIYEDFLVSRQIDPKTAPAIMRELWGKS</sequence>
<dbReference type="RefSeq" id="WP_123688061.1">
    <property type="nucleotide sequence ID" value="NZ_AP019700.1"/>
</dbReference>
<dbReference type="SMART" id="SM00062">
    <property type="entry name" value="PBPb"/>
    <property type="match status" value="1"/>
</dbReference>
<proteinExistence type="predicted"/>
<keyword evidence="5" id="KW-1185">Reference proteome</keyword>
<feature type="domain" description="Solute-binding protein family 3/N-terminal" evidence="3">
    <location>
        <begin position="51"/>
        <end position="273"/>
    </location>
</feature>
<dbReference type="Pfam" id="PF00497">
    <property type="entry name" value="SBP_bac_3"/>
    <property type="match status" value="1"/>
</dbReference>
<evidence type="ECO:0000259" key="3">
    <source>
        <dbReference type="SMART" id="SM00062"/>
    </source>
</evidence>